<keyword evidence="1" id="KW-0812">Transmembrane</keyword>
<organism evidence="2">
    <name type="scientific">marine metagenome</name>
    <dbReference type="NCBI Taxonomy" id="408172"/>
    <lineage>
        <taxon>unclassified sequences</taxon>
        <taxon>metagenomes</taxon>
        <taxon>ecological metagenomes</taxon>
    </lineage>
</organism>
<dbReference type="AlphaFoldDB" id="A0A382D5T9"/>
<protein>
    <submittedName>
        <fullName evidence="2">Uncharacterized protein</fullName>
    </submittedName>
</protein>
<reference evidence="2" key="1">
    <citation type="submission" date="2018-05" db="EMBL/GenBank/DDBJ databases">
        <authorList>
            <person name="Lanie J.A."/>
            <person name="Ng W.-L."/>
            <person name="Kazmierczak K.M."/>
            <person name="Andrzejewski T.M."/>
            <person name="Davidsen T.M."/>
            <person name="Wayne K.J."/>
            <person name="Tettelin H."/>
            <person name="Glass J.I."/>
            <person name="Rusch D."/>
            <person name="Podicherti R."/>
            <person name="Tsui H.-C.T."/>
            <person name="Winkler M.E."/>
        </authorList>
    </citation>
    <scope>NUCLEOTIDE SEQUENCE</scope>
</reference>
<accession>A0A382D5T9</accession>
<feature type="transmembrane region" description="Helical" evidence="1">
    <location>
        <begin position="20"/>
        <end position="44"/>
    </location>
</feature>
<keyword evidence="1" id="KW-1133">Transmembrane helix</keyword>
<evidence type="ECO:0000313" key="2">
    <source>
        <dbReference type="EMBL" id="SVB33818.1"/>
    </source>
</evidence>
<sequence>MMWAMIPRLWTYQVELPARTVVHLVLGISIGAILTIKISIVRWFKYLEKSLVRVKPWVSWTLF</sequence>
<gene>
    <name evidence="2" type="ORF">METZ01_LOCUS186672</name>
</gene>
<name>A0A382D5T9_9ZZZZ</name>
<dbReference type="EMBL" id="UINC01037795">
    <property type="protein sequence ID" value="SVB33818.1"/>
    <property type="molecule type" value="Genomic_DNA"/>
</dbReference>
<proteinExistence type="predicted"/>
<evidence type="ECO:0000256" key="1">
    <source>
        <dbReference type="SAM" id="Phobius"/>
    </source>
</evidence>
<keyword evidence="1" id="KW-0472">Membrane</keyword>